<evidence type="ECO:0000256" key="2">
    <source>
        <dbReference type="SAM" id="MobiDB-lite"/>
    </source>
</evidence>
<dbReference type="SUPFAM" id="SSF49363">
    <property type="entry name" value="Purple acid phosphatase, N-terminal domain"/>
    <property type="match status" value="1"/>
</dbReference>
<dbReference type="PATRIC" id="fig|943816.4.peg.4138"/>
<evidence type="ECO:0000256" key="1">
    <source>
        <dbReference type="ARBA" id="ARBA00022729"/>
    </source>
</evidence>
<dbReference type="InterPro" id="IPR039331">
    <property type="entry name" value="PAPs-like"/>
</dbReference>
<feature type="domain" description="Purple acid phosphatase N-terminal" evidence="4">
    <location>
        <begin position="105"/>
        <end position="200"/>
    </location>
</feature>
<dbReference type="Pfam" id="PF00149">
    <property type="entry name" value="Metallophos"/>
    <property type="match status" value="1"/>
</dbReference>
<dbReference type="Gene3D" id="2.60.40.380">
    <property type="entry name" value="Purple acid phosphatase-like, N-terminal"/>
    <property type="match status" value="1"/>
</dbReference>
<feature type="region of interest" description="Disordered" evidence="2">
    <location>
        <begin position="429"/>
        <end position="450"/>
    </location>
</feature>
<protein>
    <submittedName>
        <fullName evidence="5">Phosphoesterase</fullName>
    </submittedName>
</protein>
<dbReference type="PROSITE" id="PS51318">
    <property type="entry name" value="TAT"/>
    <property type="match status" value="1"/>
</dbReference>
<evidence type="ECO:0000259" key="4">
    <source>
        <dbReference type="Pfam" id="PF16656"/>
    </source>
</evidence>
<dbReference type="InterPro" id="IPR008963">
    <property type="entry name" value="Purple_acid_Pase-like_N"/>
</dbReference>
<dbReference type="AlphaFoldDB" id="A0A1E7K8D8"/>
<dbReference type="RefSeq" id="WP_069992743.1">
    <property type="nucleotide sequence ID" value="NZ_LJGV01000022.1"/>
</dbReference>
<dbReference type="PANTHER" id="PTHR22953">
    <property type="entry name" value="ACID PHOSPHATASE RELATED"/>
    <property type="match status" value="1"/>
</dbReference>
<keyword evidence="1" id="KW-0732">Signal</keyword>
<dbReference type="SUPFAM" id="SSF56300">
    <property type="entry name" value="Metallo-dependent phosphatases"/>
    <property type="match status" value="1"/>
</dbReference>
<dbReference type="PANTHER" id="PTHR22953:SF153">
    <property type="entry name" value="PURPLE ACID PHOSPHATASE"/>
    <property type="match status" value="1"/>
</dbReference>
<proteinExistence type="predicted"/>
<reference evidence="5 6" key="1">
    <citation type="journal article" date="2016" name="Front. Microbiol.">
        <title>Comparative Genomics Analysis of Streptomyces Species Reveals Their Adaptation to the Marine Environment and Their Diversity at the Genomic Level.</title>
        <authorList>
            <person name="Tian X."/>
            <person name="Zhang Z."/>
            <person name="Yang T."/>
            <person name="Chen M."/>
            <person name="Li J."/>
            <person name="Chen F."/>
            <person name="Yang J."/>
            <person name="Li W."/>
            <person name="Zhang B."/>
            <person name="Zhang Z."/>
            <person name="Wu J."/>
            <person name="Zhang C."/>
            <person name="Long L."/>
            <person name="Xiao J."/>
        </authorList>
    </citation>
    <scope>NUCLEOTIDE SEQUENCE [LARGE SCALE GENOMIC DNA]</scope>
    <source>
        <strain evidence="5 6">SCSIO M10379</strain>
    </source>
</reference>
<dbReference type="InterPro" id="IPR006311">
    <property type="entry name" value="TAT_signal"/>
</dbReference>
<dbReference type="InterPro" id="IPR029052">
    <property type="entry name" value="Metallo-depent_PP-like"/>
</dbReference>
<dbReference type="Gene3D" id="3.60.21.10">
    <property type="match status" value="1"/>
</dbReference>
<evidence type="ECO:0000313" key="5">
    <source>
        <dbReference type="EMBL" id="OEV00188.1"/>
    </source>
</evidence>
<organism evidence="5 6">
    <name type="scientific">Streptomyces qinglanensis</name>
    <dbReference type="NCBI Taxonomy" id="943816"/>
    <lineage>
        <taxon>Bacteria</taxon>
        <taxon>Bacillati</taxon>
        <taxon>Actinomycetota</taxon>
        <taxon>Actinomycetes</taxon>
        <taxon>Kitasatosporales</taxon>
        <taxon>Streptomycetaceae</taxon>
        <taxon>Streptomyces</taxon>
    </lineage>
</organism>
<evidence type="ECO:0000259" key="3">
    <source>
        <dbReference type="Pfam" id="PF00149"/>
    </source>
</evidence>
<dbReference type="EMBL" id="LJGV01000022">
    <property type="protein sequence ID" value="OEV00188.1"/>
    <property type="molecule type" value="Genomic_DNA"/>
</dbReference>
<dbReference type="GO" id="GO:0003993">
    <property type="term" value="F:acid phosphatase activity"/>
    <property type="evidence" value="ECO:0007669"/>
    <property type="project" value="InterPro"/>
</dbReference>
<dbReference type="Proteomes" id="UP000175829">
    <property type="component" value="Unassembled WGS sequence"/>
</dbReference>
<name>A0A1E7K8D8_9ACTN</name>
<gene>
    <name evidence="5" type="ORF">AN217_22940</name>
</gene>
<comment type="caution">
    <text evidence="5">The sequence shown here is derived from an EMBL/GenBank/DDBJ whole genome shotgun (WGS) entry which is preliminary data.</text>
</comment>
<accession>A0A1E7K8D8</accession>
<evidence type="ECO:0000313" key="6">
    <source>
        <dbReference type="Proteomes" id="UP000175829"/>
    </source>
</evidence>
<dbReference type="Pfam" id="PF16656">
    <property type="entry name" value="Pur_ac_phosph_N"/>
    <property type="match status" value="1"/>
</dbReference>
<feature type="domain" description="Calcineurin-like phosphoesterase" evidence="3">
    <location>
        <begin position="242"/>
        <end position="427"/>
    </location>
</feature>
<sequence>MAANDLPNLGVPARLAARMSMAEQHAYLREKLGRRPRPVLPNGPTRRGVLRGGGLLAAGAAGAAGLRADAGVLRADAGVLRGGSAPGGSTALLPRTAVDGALVAPFGRHLAFGADPASQMRISWQVPLPVRRPYLRVGTAPWDLGGRVAAEVRALYTPALSSTLPSVEQLHLHVGLEGLRPGTTYYYGVGHDGFDPAAPARSHTVDFFTTAPADGTRPFVFTAFGDQGVSPGARTAGRLLLDRDPAFHLHAGDICYADGTGHGADSDRYDARTWDRFLAQIEPVARRVPWMVTTGNHDMEAWYSPDGYGGQTARWSLPGDGPDPERAPGIYSFVYGNVGVLALDANDVSYEIPANRGCTGGAQTRWLERTLERLRAHRGVDFLVVFFHHCAYSTATHGSDGGVRERWVTLFERHHVDLVVNGHNHVYERTDPLRGGRPTRALRSGGTTDPVADGTVYVTAGGGGRELYGFRAPDSHEGHVRERDSVPGIRWTGERTAERDRVEWSRVRYTGFSFLAVESRPGPRPALSVTALAHSGRRIDHFAVRRS</sequence>
<dbReference type="InterPro" id="IPR015914">
    <property type="entry name" value="PAPs_N"/>
</dbReference>
<dbReference type="GO" id="GO:0046872">
    <property type="term" value="F:metal ion binding"/>
    <property type="evidence" value="ECO:0007669"/>
    <property type="project" value="InterPro"/>
</dbReference>
<dbReference type="InterPro" id="IPR004843">
    <property type="entry name" value="Calcineurin-like_PHP"/>
</dbReference>